<dbReference type="InterPro" id="IPR033205">
    <property type="entry name" value="COP9_CSN8"/>
</dbReference>
<dbReference type="PANTHER" id="PTHR13339:SF0">
    <property type="entry name" value="COP9 SIGNALOSOME COMPLEX SUBUNIT 8"/>
    <property type="match status" value="1"/>
</dbReference>
<dbReference type="InterPro" id="IPR033464">
    <property type="entry name" value="CSN8_PSD8_EIF3K"/>
</dbReference>
<comment type="subcellular location">
    <subcellularLocation>
        <location evidence="2">Cytoplasm</location>
    </subcellularLocation>
    <subcellularLocation>
        <location evidence="1">Nucleus</location>
    </subcellularLocation>
</comment>
<reference evidence="8" key="1">
    <citation type="submission" date="2020-11" db="EMBL/GenBank/DDBJ databases">
        <authorList>
            <person name="Koelle M."/>
            <person name="Horta M.A.C."/>
            <person name="Nowrousian M."/>
            <person name="Ohm R.A."/>
            <person name="Benz P."/>
            <person name="Pilgard A."/>
        </authorList>
    </citation>
    <scope>NUCLEOTIDE SEQUENCE</scope>
    <source>
        <strain evidence="8">FPRL280</strain>
    </source>
</reference>
<feature type="compositionally biased region" description="Pro residues" evidence="6">
    <location>
        <begin position="1"/>
        <end position="10"/>
    </location>
</feature>
<evidence type="ECO:0000256" key="4">
    <source>
        <dbReference type="ARBA" id="ARBA00022790"/>
    </source>
</evidence>
<accession>A0A8H7U4G8</accession>
<gene>
    <name evidence="8" type="ORF">IEO21_03167</name>
</gene>
<proteinExistence type="predicted"/>
<evidence type="ECO:0000256" key="6">
    <source>
        <dbReference type="SAM" id="MobiDB-lite"/>
    </source>
</evidence>
<evidence type="ECO:0000256" key="5">
    <source>
        <dbReference type="ARBA" id="ARBA00023242"/>
    </source>
</evidence>
<dbReference type="Proteomes" id="UP000639403">
    <property type="component" value="Unassembled WGS sequence"/>
</dbReference>
<dbReference type="PANTHER" id="PTHR13339">
    <property type="entry name" value="COP9 SIGNALOSOME COMPLEX SUBUNIT 8"/>
    <property type="match status" value="1"/>
</dbReference>
<sequence>MTGPPTPPPSSATEIVDATRTSIPPPSAPPPAPAPAPPAPVSERTQTPYDPLSSQIAELTTKGEYLEVIQVAERGDMIPGYDHTMSRLLIVAPLVLAYLTVNDFAAARHALTRLPKILRDVPISSRLSDLLSATWNRDYSAVYARADDVLRLCQEPASEHPEFASVIEKLVNAFLEAFRQRVFALLGKAYTSISASLAQTYLGHSVDILNIAAASGWSYDAATEVLTPPPPSVRPNGSALGMTLCILNMFSWLNCSSGSSDLQTFTTVVASLARV</sequence>
<keyword evidence="3" id="KW-0963">Cytoplasm</keyword>
<dbReference type="AlphaFoldDB" id="A0A8H7U4G8"/>
<comment type="caution">
    <text evidence="8">The sequence shown here is derived from an EMBL/GenBank/DDBJ whole genome shotgun (WGS) entry which is preliminary data.</text>
</comment>
<feature type="region of interest" description="Disordered" evidence="6">
    <location>
        <begin position="1"/>
        <end position="50"/>
    </location>
</feature>
<keyword evidence="4" id="KW-0736">Signalosome</keyword>
<dbReference type="Pfam" id="PF10075">
    <property type="entry name" value="CSN8_PSD8_EIF3K"/>
    <property type="match status" value="1"/>
</dbReference>
<reference evidence="8" key="2">
    <citation type="journal article" name="Front. Microbiol.">
        <title>Degradative Capacity of Two Strains of Rhodonia placenta: From Phenotype to Genotype.</title>
        <authorList>
            <person name="Kolle M."/>
            <person name="Horta M.A.C."/>
            <person name="Nowrousian M."/>
            <person name="Ohm R.A."/>
            <person name="Benz J.P."/>
            <person name="Pilgard A."/>
        </authorList>
    </citation>
    <scope>NUCLEOTIDE SEQUENCE</scope>
    <source>
        <strain evidence="8">FPRL280</strain>
    </source>
</reference>
<dbReference type="EMBL" id="JADOXO010000037">
    <property type="protein sequence ID" value="KAF9817825.1"/>
    <property type="molecule type" value="Genomic_DNA"/>
</dbReference>
<evidence type="ECO:0000256" key="3">
    <source>
        <dbReference type="ARBA" id="ARBA00022490"/>
    </source>
</evidence>
<dbReference type="GO" id="GO:0010387">
    <property type="term" value="P:COP9 signalosome assembly"/>
    <property type="evidence" value="ECO:0007669"/>
    <property type="project" value="InterPro"/>
</dbReference>
<feature type="compositionally biased region" description="Pro residues" evidence="6">
    <location>
        <begin position="23"/>
        <end position="40"/>
    </location>
</feature>
<dbReference type="GO" id="GO:0005737">
    <property type="term" value="C:cytoplasm"/>
    <property type="evidence" value="ECO:0007669"/>
    <property type="project" value="UniProtKB-SubCell"/>
</dbReference>
<feature type="domain" description="CSN8/PSMD8/EIF3K" evidence="7">
    <location>
        <begin position="90"/>
        <end position="229"/>
    </location>
</feature>
<keyword evidence="5" id="KW-0539">Nucleus</keyword>
<protein>
    <recommendedName>
        <fullName evidence="7">CSN8/PSMD8/EIF3K domain-containing protein</fullName>
    </recommendedName>
</protein>
<dbReference type="GO" id="GO:0008180">
    <property type="term" value="C:COP9 signalosome"/>
    <property type="evidence" value="ECO:0007669"/>
    <property type="project" value="UniProtKB-KW"/>
</dbReference>
<evidence type="ECO:0000259" key="7">
    <source>
        <dbReference type="Pfam" id="PF10075"/>
    </source>
</evidence>
<evidence type="ECO:0000256" key="1">
    <source>
        <dbReference type="ARBA" id="ARBA00004123"/>
    </source>
</evidence>
<dbReference type="GO" id="GO:0000338">
    <property type="term" value="P:protein deneddylation"/>
    <property type="evidence" value="ECO:0007669"/>
    <property type="project" value="InterPro"/>
</dbReference>
<evidence type="ECO:0000256" key="2">
    <source>
        <dbReference type="ARBA" id="ARBA00004496"/>
    </source>
</evidence>
<evidence type="ECO:0000313" key="9">
    <source>
        <dbReference type="Proteomes" id="UP000639403"/>
    </source>
</evidence>
<organism evidence="8 9">
    <name type="scientific">Rhodonia placenta</name>
    <dbReference type="NCBI Taxonomy" id="104341"/>
    <lineage>
        <taxon>Eukaryota</taxon>
        <taxon>Fungi</taxon>
        <taxon>Dikarya</taxon>
        <taxon>Basidiomycota</taxon>
        <taxon>Agaricomycotina</taxon>
        <taxon>Agaricomycetes</taxon>
        <taxon>Polyporales</taxon>
        <taxon>Adustoporiaceae</taxon>
        <taxon>Rhodonia</taxon>
    </lineage>
</organism>
<evidence type="ECO:0000313" key="8">
    <source>
        <dbReference type="EMBL" id="KAF9817825.1"/>
    </source>
</evidence>
<name>A0A8H7U4G8_9APHY</name>